<dbReference type="AlphaFoldDB" id="A0A9E2L0W8"/>
<sequence length="119" mass="12683">MFETKNNGLFELEEEDFDTVLATDISFTGEVYFEEPLMIKGKVSGKIEATSDLVIAAGAVVQADIVADRVLIRGKVDGNISGKKMVFIASTGVVEGDISSAEIALEPGCVFSGRCTMVK</sequence>
<organism evidence="2 3">
    <name type="scientific">Candidatus Treponema excrementipullorum</name>
    <dbReference type="NCBI Taxonomy" id="2838768"/>
    <lineage>
        <taxon>Bacteria</taxon>
        <taxon>Pseudomonadati</taxon>
        <taxon>Spirochaetota</taxon>
        <taxon>Spirochaetia</taxon>
        <taxon>Spirochaetales</taxon>
        <taxon>Treponemataceae</taxon>
        <taxon>Treponema</taxon>
    </lineage>
</organism>
<evidence type="ECO:0000313" key="3">
    <source>
        <dbReference type="Proteomes" id="UP000823914"/>
    </source>
</evidence>
<protein>
    <submittedName>
        <fullName evidence="2">Polymer-forming cytoskeletal protein</fullName>
    </submittedName>
</protein>
<dbReference type="PANTHER" id="PTHR35024">
    <property type="entry name" value="HYPOTHETICAL CYTOSOLIC PROTEIN"/>
    <property type="match status" value="1"/>
</dbReference>
<evidence type="ECO:0000313" key="2">
    <source>
        <dbReference type="EMBL" id="MBU3849299.1"/>
    </source>
</evidence>
<dbReference type="Pfam" id="PF04519">
    <property type="entry name" value="Bactofilin"/>
    <property type="match status" value="1"/>
</dbReference>
<dbReference type="PANTHER" id="PTHR35024:SF4">
    <property type="entry name" value="POLYMER-FORMING CYTOSKELETAL PROTEIN"/>
    <property type="match status" value="1"/>
</dbReference>
<reference evidence="2" key="1">
    <citation type="journal article" date="2021" name="PeerJ">
        <title>Extensive microbial diversity within the chicken gut microbiome revealed by metagenomics and culture.</title>
        <authorList>
            <person name="Gilroy R."/>
            <person name="Ravi A."/>
            <person name="Getino M."/>
            <person name="Pursley I."/>
            <person name="Horton D.L."/>
            <person name="Alikhan N.F."/>
            <person name="Baker D."/>
            <person name="Gharbi K."/>
            <person name="Hall N."/>
            <person name="Watson M."/>
            <person name="Adriaenssens E.M."/>
            <person name="Foster-Nyarko E."/>
            <person name="Jarju S."/>
            <person name="Secka A."/>
            <person name="Antonio M."/>
            <person name="Oren A."/>
            <person name="Chaudhuri R.R."/>
            <person name="La Ragione R."/>
            <person name="Hildebrand F."/>
            <person name="Pallen M.J."/>
        </authorList>
    </citation>
    <scope>NUCLEOTIDE SEQUENCE</scope>
    <source>
        <strain evidence="2">Gambia15-2214</strain>
    </source>
</reference>
<proteinExistence type="inferred from homology"/>
<dbReference type="Proteomes" id="UP000823914">
    <property type="component" value="Unassembled WGS sequence"/>
</dbReference>
<evidence type="ECO:0000256" key="1">
    <source>
        <dbReference type="ARBA" id="ARBA00044755"/>
    </source>
</evidence>
<reference evidence="2" key="2">
    <citation type="submission" date="2021-04" db="EMBL/GenBank/DDBJ databases">
        <authorList>
            <person name="Gilroy R."/>
        </authorList>
    </citation>
    <scope>NUCLEOTIDE SEQUENCE</scope>
    <source>
        <strain evidence="2">Gambia15-2214</strain>
    </source>
</reference>
<comment type="similarity">
    <text evidence="1">Belongs to the bactofilin family.</text>
</comment>
<comment type="caution">
    <text evidence="2">The sequence shown here is derived from an EMBL/GenBank/DDBJ whole genome shotgun (WGS) entry which is preliminary data.</text>
</comment>
<gene>
    <name evidence="2" type="ORF">IAA16_01900</name>
</gene>
<name>A0A9E2L0W8_9SPIR</name>
<dbReference type="InterPro" id="IPR007607">
    <property type="entry name" value="BacA/B"/>
</dbReference>
<dbReference type="EMBL" id="JAHLFV010000043">
    <property type="protein sequence ID" value="MBU3849299.1"/>
    <property type="molecule type" value="Genomic_DNA"/>
</dbReference>
<accession>A0A9E2L0W8</accession>